<dbReference type="InterPro" id="IPR025356">
    <property type="entry name" value="DUF4260"/>
</dbReference>
<dbReference type="RefSeq" id="WP_211936262.1">
    <property type="nucleotide sequence ID" value="NZ_CP073078.1"/>
</dbReference>
<accession>A0A975FVL9</accession>
<name>A0A975FVL9_9CAUL</name>
<evidence type="ECO:0000313" key="2">
    <source>
        <dbReference type="EMBL" id="QUD86210.1"/>
    </source>
</evidence>
<keyword evidence="1" id="KW-0472">Membrane</keyword>
<dbReference type="AlphaFoldDB" id="A0A975FVL9"/>
<keyword evidence="1" id="KW-1133">Transmembrane helix</keyword>
<feature type="transmembrane region" description="Helical" evidence="1">
    <location>
        <begin position="55"/>
        <end position="74"/>
    </location>
</feature>
<protein>
    <submittedName>
        <fullName evidence="2">DUF4260 domain-containing protein</fullName>
    </submittedName>
</protein>
<organism evidence="2 3">
    <name type="scientific">Phenylobacterium montanum</name>
    <dbReference type="NCBI Taxonomy" id="2823693"/>
    <lineage>
        <taxon>Bacteria</taxon>
        <taxon>Pseudomonadati</taxon>
        <taxon>Pseudomonadota</taxon>
        <taxon>Alphaproteobacteria</taxon>
        <taxon>Caulobacterales</taxon>
        <taxon>Caulobacteraceae</taxon>
        <taxon>Phenylobacterium</taxon>
    </lineage>
</organism>
<dbReference type="Proteomes" id="UP000676409">
    <property type="component" value="Chromosome"/>
</dbReference>
<feature type="transmembrane region" description="Helical" evidence="1">
    <location>
        <begin position="94"/>
        <end position="120"/>
    </location>
</feature>
<keyword evidence="1" id="KW-0812">Transmembrane</keyword>
<gene>
    <name evidence="2" type="ORF">KCG34_13990</name>
</gene>
<dbReference type="Pfam" id="PF14079">
    <property type="entry name" value="DUF4260"/>
    <property type="match status" value="1"/>
</dbReference>
<keyword evidence="3" id="KW-1185">Reference proteome</keyword>
<dbReference type="EMBL" id="CP073078">
    <property type="protein sequence ID" value="QUD86210.1"/>
    <property type="molecule type" value="Genomic_DNA"/>
</dbReference>
<evidence type="ECO:0000256" key="1">
    <source>
        <dbReference type="SAM" id="Phobius"/>
    </source>
</evidence>
<evidence type="ECO:0000313" key="3">
    <source>
        <dbReference type="Proteomes" id="UP000676409"/>
    </source>
</evidence>
<sequence>MTSLAHTAIAAAAQSQTAEPFTRGAVGGVRTTLKIEAAAILTASLVAYGRTEFGWLWFAVLFLAPDLSMLGYFAGRRIGAVCYNLAHSYATPLLLGGIGIAAHVPAALPLMLIWTAHIAFDRLLGYGLKYATAFGDTHLGRVGKA</sequence>
<reference evidence="2" key="1">
    <citation type="submission" date="2021-04" db="EMBL/GenBank/DDBJ databases">
        <title>The complete genome sequence of Caulobacter sp. S6.</title>
        <authorList>
            <person name="Tang Y."/>
            <person name="Ouyang W."/>
            <person name="Liu Q."/>
            <person name="Huang B."/>
            <person name="Guo Z."/>
            <person name="Lei P."/>
        </authorList>
    </citation>
    <scope>NUCLEOTIDE SEQUENCE</scope>
    <source>
        <strain evidence="2">S6</strain>
    </source>
</reference>
<proteinExistence type="predicted"/>
<dbReference type="KEGG" id="caul:KCG34_13990"/>